<organism evidence="2 3">
    <name type="scientific">Smittium simulii</name>
    <dbReference type="NCBI Taxonomy" id="133385"/>
    <lineage>
        <taxon>Eukaryota</taxon>
        <taxon>Fungi</taxon>
        <taxon>Fungi incertae sedis</taxon>
        <taxon>Zoopagomycota</taxon>
        <taxon>Kickxellomycotina</taxon>
        <taxon>Harpellomycetes</taxon>
        <taxon>Harpellales</taxon>
        <taxon>Legeriomycetaceae</taxon>
        <taxon>Smittium</taxon>
    </lineage>
</organism>
<dbReference type="Proteomes" id="UP000245383">
    <property type="component" value="Unassembled WGS sequence"/>
</dbReference>
<gene>
    <name evidence="2" type="ORF">BB561_000799</name>
</gene>
<dbReference type="AlphaFoldDB" id="A0A2T9YXI0"/>
<feature type="domain" description="Swiss Army Knife 2H phosphoesterase" evidence="1">
    <location>
        <begin position="65"/>
        <end position="214"/>
    </location>
</feature>
<sequence>MLLYTTFVLLVFLALFYRVALVWNYLPYNAQSIAVLQTGLTLSSDIYQTSKTPFIEHTGEAAFESYLALNIPYTPISEFFKIVNPTLGKNELLNRGEAHITVISPPEFDKVLKPAGVSIQEINEIAIHYRIQHSKFKVICLGHAQLPYNITGLQSSPQFMEVFMLIVKDSGKQLVALRKHIYDLYIKKGGQGALFDPKAYWPHITIGYNVRDLFVEDGVYKDINACIKKITVV</sequence>
<keyword evidence="3" id="KW-1185">Reference proteome</keyword>
<comment type="caution">
    <text evidence="2">The sequence shown here is derived from an EMBL/GenBank/DDBJ whole genome shotgun (WGS) entry which is preliminary data.</text>
</comment>
<dbReference type="Gene3D" id="3.90.1140.10">
    <property type="entry name" value="Cyclic phosphodiesterase"/>
    <property type="match status" value="1"/>
</dbReference>
<reference evidence="2 3" key="1">
    <citation type="journal article" date="2018" name="MBio">
        <title>Comparative Genomics Reveals the Core Gene Toolbox for the Fungus-Insect Symbiosis.</title>
        <authorList>
            <person name="Wang Y."/>
            <person name="Stata M."/>
            <person name="Wang W."/>
            <person name="Stajich J.E."/>
            <person name="White M.M."/>
            <person name="Moncalvo J.M."/>
        </authorList>
    </citation>
    <scope>NUCLEOTIDE SEQUENCE [LARGE SCALE GENOMIC DNA]</scope>
    <source>
        <strain evidence="2 3">SWE-8-4</strain>
    </source>
</reference>
<dbReference type="OrthoDB" id="5545695at2759"/>
<dbReference type="Pfam" id="PF22547">
    <property type="entry name" value="2H-SAK"/>
    <property type="match status" value="1"/>
</dbReference>
<protein>
    <recommendedName>
        <fullName evidence="1">Swiss Army Knife 2H phosphoesterase domain-containing protein</fullName>
    </recommendedName>
</protein>
<accession>A0A2T9YXI0</accession>
<evidence type="ECO:0000313" key="2">
    <source>
        <dbReference type="EMBL" id="PVU97051.1"/>
    </source>
</evidence>
<evidence type="ECO:0000313" key="3">
    <source>
        <dbReference type="Proteomes" id="UP000245383"/>
    </source>
</evidence>
<dbReference type="SUPFAM" id="SSF55144">
    <property type="entry name" value="LigT-like"/>
    <property type="match status" value="1"/>
</dbReference>
<dbReference type="EMBL" id="MBFR01000019">
    <property type="protein sequence ID" value="PVU97051.1"/>
    <property type="molecule type" value="Genomic_DNA"/>
</dbReference>
<proteinExistence type="predicted"/>
<dbReference type="InterPro" id="IPR009097">
    <property type="entry name" value="Cyclic_Pdiesterase"/>
</dbReference>
<dbReference type="InterPro" id="IPR054498">
    <property type="entry name" value="2H-SAK"/>
</dbReference>
<evidence type="ECO:0000259" key="1">
    <source>
        <dbReference type="Pfam" id="PF22547"/>
    </source>
</evidence>
<name>A0A2T9YXI0_9FUNG</name>